<protein>
    <submittedName>
        <fullName evidence="1">Uncharacterized protein</fullName>
    </submittedName>
</protein>
<reference evidence="1" key="1">
    <citation type="submission" date="2021-02" db="EMBL/GenBank/DDBJ databases">
        <authorList>
            <person name="Nowell W R."/>
        </authorList>
    </citation>
    <scope>NUCLEOTIDE SEQUENCE</scope>
</reference>
<dbReference type="Proteomes" id="UP000663828">
    <property type="component" value="Unassembled WGS sequence"/>
</dbReference>
<name>A0A815JXU0_ADIRI</name>
<dbReference type="EMBL" id="CAJNOR010003171">
    <property type="protein sequence ID" value="CAF1385377.1"/>
    <property type="molecule type" value="Genomic_DNA"/>
</dbReference>
<comment type="caution">
    <text evidence="1">The sequence shown here is derived from an EMBL/GenBank/DDBJ whole genome shotgun (WGS) entry which is preliminary data.</text>
</comment>
<gene>
    <name evidence="1" type="ORF">XAT740_LOCUS33305</name>
</gene>
<sequence>MPSFLYKCIPCARSGKVPISERHDESQPERLFKKKSNEPVEGRVYHTTVQKTPIAVRARGFELVEMDTMDAGGGLNMGIQTSK</sequence>
<dbReference type="AlphaFoldDB" id="A0A815JXU0"/>
<accession>A0A815JXU0</accession>
<proteinExistence type="predicted"/>
<evidence type="ECO:0000313" key="2">
    <source>
        <dbReference type="Proteomes" id="UP000663828"/>
    </source>
</evidence>
<keyword evidence="2" id="KW-1185">Reference proteome</keyword>
<evidence type="ECO:0000313" key="1">
    <source>
        <dbReference type="EMBL" id="CAF1385377.1"/>
    </source>
</evidence>
<organism evidence="1 2">
    <name type="scientific">Adineta ricciae</name>
    <name type="common">Rotifer</name>
    <dbReference type="NCBI Taxonomy" id="249248"/>
    <lineage>
        <taxon>Eukaryota</taxon>
        <taxon>Metazoa</taxon>
        <taxon>Spiralia</taxon>
        <taxon>Gnathifera</taxon>
        <taxon>Rotifera</taxon>
        <taxon>Eurotatoria</taxon>
        <taxon>Bdelloidea</taxon>
        <taxon>Adinetida</taxon>
        <taxon>Adinetidae</taxon>
        <taxon>Adineta</taxon>
    </lineage>
</organism>